<dbReference type="Gene3D" id="3.50.30.30">
    <property type="match status" value="1"/>
</dbReference>
<protein>
    <recommendedName>
        <fullName evidence="2">PA domain-containing protein</fullName>
    </recommendedName>
</protein>
<organism evidence="3 4">
    <name type="scientific">Fasciolopsis buskii</name>
    <dbReference type="NCBI Taxonomy" id="27845"/>
    <lineage>
        <taxon>Eukaryota</taxon>
        <taxon>Metazoa</taxon>
        <taxon>Spiralia</taxon>
        <taxon>Lophotrochozoa</taxon>
        <taxon>Platyhelminthes</taxon>
        <taxon>Trematoda</taxon>
        <taxon>Digenea</taxon>
        <taxon>Plagiorchiida</taxon>
        <taxon>Echinostomata</taxon>
        <taxon>Echinostomatoidea</taxon>
        <taxon>Fasciolidae</taxon>
        <taxon>Fasciolopsis</taxon>
    </lineage>
</organism>
<dbReference type="Pfam" id="PF02225">
    <property type="entry name" value="PA"/>
    <property type="match status" value="1"/>
</dbReference>
<dbReference type="InterPro" id="IPR046450">
    <property type="entry name" value="PA_dom_sf"/>
</dbReference>
<dbReference type="EMBL" id="LUCM01008562">
    <property type="protein sequence ID" value="KAA0188198.1"/>
    <property type="molecule type" value="Genomic_DNA"/>
</dbReference>
<evidence type="ECO:0000313" key="4">
    <source>
        <dbReference type="Proteomes" id="UP000728185"/>
    </source>
</evidence>
<feature type="domain" description="PA" evidence="2">
    <location>
        <begin position="81"/>
        <end position="144"/>
    </location>
</feature>
<evidence type="ECO:0000259" key="2">
    <source>
        <dbReference type="Pfam" id="PF02225"/>
    </source>
</evidence>
<name>A0A8E0RRA2_9TREM</name>
<proteinExistence type="predicted"/>
<sequence>MVDVLSYSILAHLLTLPVGSIVVVKKLGYDISVEEFMDVEADFGPRIDDEVPLSGFLFASKPIDGCQDVIPLPESNSSAFPFISLIKRGNCSFSHKVMAAKAGGYIGAIIFNNISDDIFHMSGDDDIPVPISSVMVGLTSGNRLKDKYCFSLK</sequence>
<accession>A0A8E0RRA2</accession>
<feature type="chain" id="PRO_5034685157" description="PA domain-containing protein" evidence="1">
    <location>
        <begin position="21"/>
        <end position="153"/>
    </location>
</feature>
<evidence type="ECO:0000256" key="1">
    <source>
        <dbReference type="SAM" id="SignalP"/>
    </source>
</evidence>
<gene>
    <name evidence="3" type="ORF">FBUS_10052</name>
</gene>
<dbReference type="SUPFAM" id="SSF52025">
    <property type="entry name" value="PA domain"/>
    <property type="match status" value="1"/>
</dbReference>
<keyword evidence="4" id="KW-1185">Reference proteome</keyword>
<dbReference type="Proteomes" id="UP000728185">
    <property type="component" value="Unassembled WGS sequence"/>
</dbReference>
<comment type="caution">
    <text evidence="3">The sequence shown here is derived from an EMBL/GenBank/DDBJ whole genome shotgun (WGS) entry which is preliminary data.</text>
</comment>
<dbReference type="AlphaFoldDB" id="A0A8E0RRA2"/>
<dbReference type="InterPro" id="IPR003137">
    <property type="entry name" value="PA_domain"/>
</dbReference>
<reference evidence="3" key="1">
    <citation type="submission" date="2019-05" db="EMBL/GenBank/DDBJ databases">
        <title>Annotation for the trematode Fasciolopsis buski.</title>
        <authorList>
            <person name="Choi Y.-J."/>
        </authorList>
    </citation>
    <scope>NUCLEOTIDE SEQUENCE</scope>
    <source>
        <strain evidence="3">HT</strain>
        <tissue evidence="3">Whole worm</tissue>
    </source>
</reference>
<feature type="signal peptide" evidence="1">
    <location>
        <begin position="1"/>
        <end position="20"/>
    </location>
</feature>
<evidence type="ECO:0000313" key="3">
    <source>
        <dbReference type="EMBL" id="KAA0188198.1"/>
    </source>
</evidence>
<keyword evidence="1" id="KW-0732">Signal</keyword>
<dbReference type="OrthoDB" id="8062037at2759"/>